<dbReference type="AlphaFoldDB" id="A0A1I6Q5X5"/>
<gene>
    <name evidence="2" type="ORF">SAMN04488556_0997</name>
</gene>
<dbReference type="RefSeq" id="WP_092902273.1">
    <property type="nucleotide sequence ID" value="NZ_FOZS01000001.1"/>
</dbReference>
<proteinExistence type="predicted"/>
<feature type="transmembrane region" description="Helical" evidence="1">
    <location>
        <begin position="21"/>
        <end position="42"/>
    </location>
</feature>
<keyword evidence="1" id="KW-0812">Transmembrane</keyword>
<reference evidence="3" key="1">
    <citation type="submission" date="2016-10" db="EMBL/GenBank/DDBJ databases">
        <authorList>
            <person name="Varghese N."/>
            <person name="Submissions S."/>
        </authorList>
    </citation>
    <scope>NUCLEOTIDE SEQUENCE [LARGE SCALE GENOMIC DNA]</scope>
    <source>
        <strain evidence="3">DSM 22427</strain>
    </source>
</reference>
<evidence type="ECO:0000313" key="3">
    <source>
        <dbReference type="Proteomes" id="UP000199199"/>
    </source>
</evidence>
<evidence type="ECO:0000313" key="2">
    <source>
        <dbReference type="EMBL" id="SFS47715.1"/>
    </source>
</evidence>
<keyword evidence="3" id="KW-1185">Reference proteome</keyword>
<dbReference type="EMBL" id="FOZS01000001">
    <property type="protein sequence ID" value="SFS47715.1"/>
    <property type="molecule type" value="Genomic_DNA"/>
</dbReference>
<evidence type="ECO:0000256" key="1">
    <source>
        <dbReference type="SAM" id="Phobius"/>
    </source>
</evidence>
<keyword evidence="1" id="KW-0472">Membrane</keyword>
<accession>A0A1I6Q5X5</accession>
<protein>
    <submittedName>
        <fullName evidence="2">Uncharacterized protein</fullName>
    </submittedName>
</protein>
<feature type="transmembrane region" description="Helical" evidence="1">
    <location>
        <begin position="54"/>
        <end position="77"/>
    </location>
</feature>
<dbReference type="Proteomes" id="UP000199199">
    <property type="component" value="Unassembled WGS sequence"/>
</dbReference>
<dbReference type="OrthoDB" id="196222at2157"/>
<sequence length="79" mass="8823">MNGRTKSEARMIRDARKIDLLFVYGCIFTSIIAIPAFLQYLFLFRGIEYTETGFLAVGTLAMLPGLLMGTTALWVTVRG</sequence>
<name>A0A1I6Q5X5_9EURY</name>
<keyword evidence="1" id="KW-1133">Transmembrane helix</keyword>
<organism evidence="2 3">
    <name type="scientific">Halostagnicola kamekurae</name>
    <dbReference type="NCBI Taxonomy" id="619731"/>
    <lineage>
        <taxon>Archaea</taxon>
        <taxon>Methanobacteriati</taxon>
        <taxon>Methanobacteriota</taxon>
        <taxon>Stenosarchaea group</taxon>
        <taxon>Halobacteria</taxon>
        <taxon>Halobacteriales</taxon>
        <taxon>Natrialbaceae</taxon>
        <taxon>Halostagnicola</taxon>
    </lineage>
</organism>